<dbReference type="Pfam" id="PF13618">
    <property type="entry name" value="Gluconate_2-dh3"/>
    <property type="match status" value="1"/>
</dbReference>
<reference evidence="1" key="1">
    <citation type="submission" date="2021-06" db="EMBL/GenBank/DDBJ databases">
        <title>44 bacteria genomes isolated from Dapeng, Shenzhen.</title>
        <authorList>
            <person name="Zheng W."/>
            <person name="Yu S."/>
            <person name="Huang Y."/>
        </authorList>
    </citation>
    <scope>NUCLEOTIDE SEQUENCE</scope>
    <source>
        <strain evidence="1">DP5N28-2</strain>
    </source>
</reference>
<protein>
    <submittedName>
        <fullName evidence="1">Gluconate 2-dehydrogenase subunit 3 family protein</fullName>
    </submittedName>
</protein>
<dbReference type="Proteomes" id="UP000753961">
    <property type="component" value="Unassembled WGS sequence"/>
</dbReference>
<dbReference type="InterPro" id="IPR027056">
    <property type="entry name" value="Gluconate_2DH_su3"/>
</dbReference>
<gene>
    <name evidence="1" type="ORF">KUV50_08155</name>
</gene>
<organism evidence="1 2">
    <name type="scientific">Membranihabitans marinus</name>
    <dbReference type="NCBI Taxonomy" id="1227546"/>
    <lineage>
        <taxon>Bacteria</taxon>
        <taxon>Pseudomonadati</taxon>
        <taxon>Bacteroidota</taxon>
        <taxon>Saprospiria</taxon>
        <taxon>Saprospirales</taxon>
        <taxon>Saprospiraceae</taxon>
        <taxon>Membranihabitans</taxon>
    </lineage>
</organism>
<comment type="caution">
    <text evidence="1">The sequence shown here is derived from an EMBL/GenBank/DDBJ whole genome shotgun (WGS) entry which is preliminary data.</text>
</comment>
<evidence type="ECO:0000313" key="1">
    <source>
        <dbReference type="EMBL" id="MBY5958098.1"/>
    </source>
</evidence>
<name>A0A953HUG9_9BACT</name>
<dbReference type="EMBL" id="JAHVHU010000007">
    <property type="protein sequence ID" value="MBY5958098.1"/>
    <property type="molecule type" value="Genomic_DNA"/>
</dbReference>
<accession>A0A953HUG9</accession>
<proteinExistence type="predicted"/>
<dbReference type="AlphaFoldDB" id="A0A953HUG9"/>
<keyword evidence="2" id="KW-1185">Reference proteome</keyword>
<evidence type="ECO:0000313" key="2">
    <source>
        <dbReference type="Proteomes" id="UP000753961"/>
    </source>
</evidence>
<dbReference type="RefSeq" id="WP_222579631.1">
    <property type="nucleotide sequence ID" value="NZ_JAHVHU010000007.1"/>
</dbReference>
<sequence length="180" mass="19652">MKRREAMKKVATIMGASLSASTLLVFQQSCQSDPHPEPGKFSQNDSDTLNAIGEVILPETDTPGAAAANTGPFVVMMLEDCYPKEAREKVTSFLAEIGSDFDDKSSADQIQAIKDIDAMVYGEASEEDKKKHEGYKIIKELTLFGYFTSEPGMTAALNYVKVPGRYEGCIDLKPGQKAWA</sequence>